<accession>A0A9W9UAC6</accession>
<evidence type="ECO:0000313" key="2">
    <source>
        <dbReference type="EMBL" id="KAJ5329327.1"/>
    </source>
</evidence>
<dbReference type="Proteomes" id="UP001147695">
    <property type="component" value="Unassembled WGS sequence"/>
</dbReference>
<organism evidence="2 3">
    <name type="scientific">Penicillium brevicompactum</name>
    <dbReference type="NCBI Taxonomy" id="5074"/>
    <lineage>
        <taxon>Eukaryota</taxon>
        <taxon>Fungi</taxon>
        <taxon>Dikarya</taxon>
        <taxon>Ascomycota</taxon>
        <taxon>Pezizomycotina</taxon>
        <taxon>Eurotiomycetes</taxon>
        <taxon>Eurotiomycetidae</taxon>
        <taxon>Eurotiales</taxon>
        <taxon>Aspergillaceae</taxon>
        <taxon>Penicillium</taxon>
    </lineage>
</organism>
<feature type="region of interest" description="Disordered" evidence="1">
    <location>
        <begin position="1"/>
        <end position="24"/>
    </location>
</feature>
<dbReference type="AlphaFoldDB" id="A0A9W9UAC6"/>
<evidence type="ECO:0000313" key="3">
    <source>
        <dbReference type="Proteomes" id="UP001147695"/>
    </source>
</evidence>
<comment type="caution">
    <text evidence="2">The sequence shown here is derived from an EMBL/GenBank/DDBJ whole genome shotgun (WGS) entry which is preliminary data.</text>
</comment>
<reference evidence="2" key="1">
    <citation type="submission" date="2022-12" db="EMBL/GenBank/DDBJ databases">
        <authorList>
            <person name="Petersen C."/>
        </authorList>
    </citation>
    <scope>NUCLEOTIDE SEQUENCE</scope>
    <source>
        <strain evidence="2">IBT 35673</strain>
    </source>
</reference>
<gene>
    <name evidence="2" type="ORF">N7452_009717</name>
</gene>
<reference evidence="2" key="2">
    <citation type="journal article" date="2023" name="IMA Fungus">
        <title>Comparative genomic study of the Penicillium genus elucidates a diverse pangenome and 15 lateral gene transfer events.</title>
        <authorList>
            <person name="Petersen C."/>
            <person name="Sorensen T."/>
            <person name="Nielsen M.R."/>
            <person name="Sondergaard T.E."/>
            <person name="Sorensen J.L."/>
            <person name="Fitzpatrick D.A."/>
            <person name="Frisvad J.C."/>
            <person name="Nielsen K.L."/>
        </authorList>
    </citation>
    <scope>NUCLEOTIDE SEQUENCE</scope>
    <source>
        <strain evidence="2">IBT 35673</strain>
    </source>
</reference>
<protein>
    <submittedName>
        <fullName evidence="2">Uncharacterized protein</fullName>
    </submittedName>
</protein>
<evidence type="ECO:0000256" key="1">
    <source>
        <dbReference type="SAM" id="MobiDB-lite"/>
    </source>
</evidence>
<sequence>MTGPAKAAPKEKKKKLAGPQVQAERPDDAILLPKWVSEAWRLKTLPEYKEARAKLVTFLKDQARLIRNQPNSTSVREAQINLRESGVELLDDLARAALMVSCEALDHPLVTAKPFGFYNDHVINQCILLKGALLVLSNGL</sequence>
<name>A0A9W9UAC6_PENBR</name>
<proteinExistence type="predicted"/>
<dbReference type="EMBL" id="JAPZBQ010000005">
    <property type="protein sequence ID" value="KAJ5329327.1"/>
    <property type="molecule type" value="Genomic_DNA"/>
</dbReference>